<sequence>MTATQSRPQTSVSNPQAAPVKLEGVTKRFGKTTAVQSANLEVQPGTLVTLLGPSGCGKTTILRMIAGLETITEGKLSIDHEDVTQLSAAQRDVTMVFQSYALFPHLSVLENVAYGLRVARRPDAAEAAEEALKLVGLGGYGSRAPSQLSGGQQQRVALARALVMKPKVLLFDEPLSNLDAKLRRQMRNEIRAIQQQLGITAVYVTHDQAEALAISDVVVVMSAGKIEQIGTPEDLYRRPANAFVADFVGEANLLQGTYDGQKLGFGNVFLPYTQPGAPTGDVRVLVRPESISFSERGLAGRITSGAYLGAMTEYTIETSAGDVLIAPPSEATILPNGSDIHLDFRSNGLYILPA</sequence>
<dbReference type="Proteomes" id="UP000186607">
    <property type="component" value="Unassembled WGS sequence"/>
</dbReference>
<dbReference type="PANTHER" id="PTHR42781:SF4">
    <property type="entry name" value="SPERMIDINE_PUTRESCINE IMPORT ATP-BINDING PROTEIN POTA"/>
    <property type="match status" value="1"/>
</dbReference>
<dbReference type="AlphaFoldDB" id="A0A1U7P167"/>
<gene>
    <name evidence="5" type="ORF">BOO71_0004375</name>
</gene>
<dbReference type="OrthoDB" id="9790614at2"/>
<proteinExistence type="predicted"/>
<dbReference type="EMBL" id="MSTI01000050">
    <property type="protein sequence ID" value="OLV18913.1"/>
    <property type="molecule type" value="Genomic_DNA"/>
</dbReference>
<comment type="caution">
    <text evidence="5">The sequence shown here is derived from an EMBL/GenBank/DDBJ whole genome shotgun (WGS) entry which is preliminary data.</text>
</comment>
<evidence type="ECO:0000259" key="4">
    <source>
        <dbReference type="PROSITE" id="PS50893"/>
    </source>
</evidence>
<organism evidence="5 6">
    <name type="scientific">Deinococcus marmoris</name>
    <dbReference type="NCBI Taxonomy" id="249408"/>
    <lineage>
        <taxon>Bacteria</taxon>
        <taxon>Thermotogati</taxon>
        <taxon>Deinococcota</taxon>
        <taxon>Deinococci</taxon>
        <taxon>Deinococcales</taxon>
        <taxon>Deinococcaceae</taxon>
        <taxon>Deinococcus</taxon>
    </lineage>
</organism>
<name>A0A1U7P167_9DEIO</name>
<feature type="domain" description="ABC transporter" evidence="4">
    <location>
        <begin position="20"/>
        <end position="248"/>
    </location>
</feature>
<evidence type="ECO:0000256" key="2">
    <source>
        <dbReference type="ARBA" id="ARBA00022741"/>
    </source>
</evidence>
<accession>A0A1U7P167</accession>
<protein>
    <submittedName>
        <fullName evidence="5">Putrescine transport ATP-binding protein PotA</fullName>
    </submittedName>
</protein>
<dbReference type="GO" id="GO:0140359">
    <property type="term" value="F:ABC-type transporter activity"/>
    <property type="evidence" value="ECO:0007669"/>
    <property type="project" value="UniProtKB-ARBA"/>
</dbReference>
<reference evidence="5 6" key="1">
    <citation type="submission" date="2017-01" db="EMBL/GenBank/DDBJ databases">
        <title>Genome Analysis of Deinococcus marmoris KOPRI26562.</title>
        <authorList>
            <person name="Kim J.H."/>
            <person name="Oh H.-M."/>
        </authorList>
    </citation>
    <scope>NUCLEOTIDE SEQUENCE [LARGE SCALE GENOMIC DNA]</scope>
    <source>
        <strain evidence="5 6">KOPRI26562</strain>
    </source>
</reference>
<dbReference type="Pfam" id="PF00005">
    <property type="entry name" value="ABC_tran"/>
    <property type="match status" value="1"/>
</dbReference>
<dbReference type="InterPro" id="IPR003439">
    <property type="entry name" value="ABC_transporter-like_ATP-bd"/>
</dbReference>
<dbReference type="Pfam" id="PF08402">
    <property type="entry name" value="TOBE_2"/>
    <property type="match status" value="1"/>
</dbReference>
<dbReference type="STRING" id="249408.BOO71_0004375"/>
<dbReference type="SMART" id="SM00382">
    <property type="entry name" value="AAA"/>
    <property type="match status" value="1"/>
</dbReference>
<dbReference type="InterPro" id="IPR017871">
    <property type="entry name" value="ABC_transporter-like_CS"/>
</dbReference>
<dbReference type="PROSITE" id="PS00211">
    <property type="entry name" value="ABC_TRANSPORTER_1"/>
    <property type="match status" value="1"/>
</dbReference>
<dbReference type="Gene3D" id="2.40.50.100">
    <property type="match status" value="1"/>
</dbReference>
<dbReference type="InterPro" id="IPR008995">
    <property type="entry name" value="Mo/tungstate-bd_C_term_dom"/>
</dbReference>
<dbReference type="InterPro" id="IPR003593">
    <property type="entry name" value="AAA+_ATPase"/>
</dbReference>
<dbReference type="PROSITE" id="PS50893">
    <property type="entry name" value="ABC_TRANSPORTER_2"/>
    <property type="match status" value="1"/>
</dbReference>
<evidence type="ECO:0000313" key="6">
    <source>
        <dbReference type="Proteomes" id="UP000186607"/>
    </source>
</evidence>
<keyword evidence="1" id="KW-0813">Transport</keyword>
<dbReference type="Gene3D" id="3.40.50.300">
    <property type="entry name" value="P-loop containing nucleotide triphosphate hydrolases"/>
    <property type="match status" value="1"/>
</dbReference>
<dbReference type="FunFam" id="3.40.50.300:FF:000042">
    <property type="entry name" value="Maltose/maltodextrin ABC transporter, ATP-binding protein"/>
    <property type="match status" value="1"/>
</dbReference>
<dbReference type="RefSeq" id="WP_083653191.1">
    <property type="nucleotide sequence ID" value="NZ_MSTI01000050.1"/>
</dbReference>
<dbReference type="InterPro" id="IPR050093">
    <property type="entry name" value="ABC_SmlMolc_Importer"/>
</dbReference>
<keyword evidence="2" id="KW-0547">Nucleotide-binding</keyword>
<evidence type="ECO:0000256" key="1">
    <source>
        <dbReference type="ARBA" id="ARBA00022448"/>
    </source>
</evidence>
<keyword evidence="6" id="KW-1185">Reference proteome</keyword>
<dbReference type="InterPro" id="IPR013611">
    <property type="entry name" value="Transp-assoc_OB_typ2"/>
</dbReference>
<evidence type="ECO:0000313" key="5">
    <source>
        <dbReference type="EMBL" id="OLV18913.1"/>
    </source>
</evidence>
<dbReference type="GO" id="GO:0005524">
    <property type="term" value="F:ATP binding"/>
    <property type="evidence" value="ECO:0007669"/>
    <property type="project" value="UniProtKB-KW"/>
</dbReference>
<dbReference type="PANTHER" id="PTHR42781">
    <property type="entry name" value="SPERMIDINE/PUTRESCINE IMPORT ATP-BINDING PROTEIN POTA"/>
    <property type="match status" value="1"/>
</dbReference>
<dbReference type="SUPFAM" id="SSF50331">
    <property type="entry name" value="MOP-like"/>
    <property type="match status" value="1"/>
</dbReference>
<evidence type="ECO:0000256" key="3">
    <source>
        <dbReference type="ARBA" id="ARBA00022840"/>
    </source>
</evidence>
<keyword evidence="3 5" id="KW-0067">ATP-binding</keyword>
<dbReference type="InterPro" id="IPR027417">
    <property type="entry name" value="P-loop_NTPase"/>
</dbReference>
<dbReference type="GO" id="GO:0043190">
    <property type="term" value="C:ATP-binding cassette (ABC) transporter complex"/>
    <property type="evidence" value="ECO:0007669"/>
    <property type="project" value="InterPro"/>
</dbReference>
<dbReference type="GO" id="GO:0016887">
    <property type="term" value="F:ATP hydrolysis activity"/>
    <property type="evidence" value="ECO:0007669"/>
    <property type="project" value="InterPro"/>
</dbReference>
<dbReference type="SUPFAM" id="SSF52540">
    <property type="entry name" value="P-loop containing nucleoside triphosphate hydrolases"/>
    <property type="match status" value="1"/>
</dbReference>